<gene>
    <name evidence="17" type="ORF">KDU71_13565</name>
</gene>
<feature type="coiled-coil region" evidence="14">
    <location>
        <begin position="258"/>
        <end position="292"/>
    </location>
</feature>
<dbReference type="InterPro" id="IPR001610">
    <property type="entry name" value="PAC"/>
</dbReference>
<evidence type="ECO:0000256" key="10">
    <source>
        <dbReference type="ARBA" id="ARBA00022840"/>
    </source>
</evidence>
<sequence>MHNAPSYDDLLKRIKELENIITNHAFKEYNQAIKDSEERFRALSEAATEGIFITENGYCLEANKSGCELFGYEHDELVGMLATEVFDKESRQLVIDHIKEEYEDKYEAIGLRKDGSKFLAEIHGQNYIYRGKNVRITSIRDVTEHRHAQRALTESEEKYREVVENAGDGILLGNLKGEIIEVNKAFLKMTGYTMQDLLNRHIKNLFKPDVLDEKPLRFDLLNKGQSVLIEREIIGKDGTIIPVEMNSKRPHDQYYLAIIRDLRERKKAEKHLQQTNEQLRIAKEKAEESDRLKSAFLANMSHEIRTPMNGIIGFAELLKSDVGRYGKQADYVDIIIKSGNQLLNIINDVLEISRIETGQIQLNYSQFSIGLLINELRAFFEPIAHKQHNIIQTQLPNKELLINCDEIKVKQILTNLISNANKFTQNGIIIISIQEVDEHILVSVKDTGIGIPSEYLDKIFERFLQAENKNIMHNGTGLGLSICRKYLELMQGKIWVESTLGVGSTFTFSLPKT</sequence>
<dbReference type="Proteomes" id="UP000679220">
    <property type="component" value="Unassembled WGS sequence"/>
</dbReference>
<dbReference type="PANTHER" id="PTHR43047">
    <property type="entry name" value="TWO-COMPONENT HISTIDINE PROTEIN KINASE"/>
    <property type="match status" value="1"/>
</dbReference>
<dbReference type="Gene3D" id="3.30.450.20">
    <property type="entry name" value="PAS domain"/>
    <property type="match status" value="2"/>
</dbReference>
<dbReference type="SUPFAM" id="SSF47384">
    <property type="entry name" value="Homodimeric domain of signal transducing histidine kinase"/>
    <property type="match status" value="1"/>
</dbReference>
<evidence type="ECO:0000259" key="15">
    <source>
        <dbReference type="PROSITE" id="PS50109"/>
    </source>
</evidence>
<dbReference type="InterPro" id="IPR000014">
    <property type="entry name" value="PAS"/>
</dbReference>
<dbReference type="Gene3D" id="3.30.565.10">
    <property type="entry name" value="Histidine kinase-like ATPase, C-terminal domain"/>
    <property type="match status" value="1"/>
</dbReference>
<dbReference type="SMART" id="SM00388">
    <property type="entry name" value="HisKA"/>
    <property type="match status" value="1"/>
</dbReference>
<dbReference type="PANTHER" id="PTHR43047:SF64">
    <property type="entry name" value="HISTIDINE KINASE CONTAINING CHEY-HOMOLOGOUS RECEIVER DOMAIN AND PAS DOMAIN-RELATED"/>
    <property type="match status" value="1"/>
</dbReference>
<dbReference type="SMART" id="SM00086">
    <property type="entry name" value="PAC"/>
    <property type="match status" value="2"/>
</dbReference>
<evidence type="ECO:0000256" key="8">
    <source>
        <dbReference type="ARBA" id="ARBA00022741"/>
    </source>
</evidence>
<proteinExistence type="predicted"/>
<dbReference type="GO" id="GO:0000155">
    <property type="term" value="F:phosphorelay sensor kinase activity"/>
    <property type="evidence" value="ECO:0007669"/>
    <property type="project" value="InterPro"/>
</dbReference>
<dbReference type="SUPFAM" id="SSF55785">
    <property type="entry name" value="PYP-like sensor domain (PAS domain)"/>
    <property type="match status" value="2"/>
</dbReference>
<comment type="caution">
    <text evidence="17">The sequence shown here is derived from an EMBL/GenBank/DDBJ whole genome shotgun (WGS) entry which is preliminary data.</text>
</comment>
<dbReference type="GO" id="GO:0005886">
    <property type="term" value="C:plasma membrane"/>
    <property type="evidence" value="ECO:0007669"/>
    <property type="project" value="UniProtKB-SubCell"/>
</dbReference>
<feature type="domain" description="Histidine kinase" evidence="15">
    <location>
        <begin position="299"/>
        <end position="513"/>
    </location>
</feature>
<keyword evidence="11" id="KW-1133">Transmembrane helix</keyword>
<evidence type="ECO:0000256" key="12">
    <source>
        <dbReference type="ARBA" id="ARBA00023012"/>
    </source>
</evidence>
<evidence type="ECO:0000256" key="14">
    <source>
        <dbReference type="SAM" id="Coils"/>
    </source>
</evidence>
<comment type="subcellular location">
    <subcellularLocation>
        <location evidence="2">Cell membrane</location>
    </subcellularLocation>
</comment>
<dbReference type="Pfam" id="PF02518">
    <property type="entry name" value="HATPase_c"/>
    <property type="match status" value="1"/>
</dbReference>
<dbReference type="InterPro" id="IPR036097">
    <property type="entry name" value="HisK_dim/P_sf"/>
</dbReference>
<dbReference type="InterPro" id="IPR035965">
    <property type="entry name" value="PAS-like_dom_sf"/>
</dbReference>
<protein>
    <recommendedName>
        <fullName evidence="3">histidine kinase</fullName>
        <ecNumber evidence="3">2.7.13.3</ecNumber>
    </recommendedName>
</protein>
<dbReference type="EC" id="2.7.13.3" evidence="3"/>
<dbReference type="PROSITE" id="PS50112">
    <property type="entry name" value="PAS"/>
    <property type="match status" value="2"/>
</dbReference>
<dbReference type="NCBIfam" id="TIGR00229">
    <property type="entry name" value="sensory_box"/>
    <property type="match status" value="2"/>
</dbReference>
<evidence type="ECO:0000256" key="11">
    <source>
        <dbReference type="ARBA" id="ARBA00022989"/>
    </source>
</evidence>
<dbReference type="FunFam" id="1.10.287.130:FF:000004">
    <property type="entry name" value="Ethylene receptor 1"/>
    <property type="match status" value="1"/>
</dbReference>
<keyword evidence="10" id="KW-0067">ATP-binding</keyword>
<feature type="domain" description="PAS" evidence="16">
    <location>
        <begin position="155"/>
        <end position="209"/>
    </location>
</feature>
<evidence type="ECO:0000313" key="17">
    <source>
        <dbReference type="EMBL" id="MBR8536597.1"/>
    </source>
</evidence>
<dbReference type="AlphaFoldDB" id="A0A941F573"/>
<dbReference type="PROSITE" id="PS50109">
    <property type="entry name" value="HIS_KIN"/>
    <property type="match status" value="1"/>
</dbReference>
<dbReference type="InterPro" id="IPR005467">
    <property type="entry name" value="His_kinase_dom"/>
</dbReference>
<evidence type="ECO:0000256" key="7">
    <source>
        <dbReference type="ARBA" id="ARBA00022692"/>
    </source>
</evidence>
<evidence type="ECO:0000256" key="9">
    <source>
        <dbReference type="ARBA" id="ARBA00022777"/>
    </source>
</evidence>
<dbReference type="Gene3D" id="1.10.287.130">
    <property type="match status" value="1"/>
</dbReference>
<evidence type="ECO:0000313" key="18">
    <source>
        <dbReference type="Proteomes" id="UP000679220"/>
    </source>
</evidence>
<accession>A0A941F573</accession>
<dbReference type="CDD" id="cd16922">
    <property type="entry name" value="HATPase_EvgS-ArcB-TorS-like"/>
    <property type="match status" value="1"/>
</dbReference>
<dbReference type="InterPro" id="IPR003594">
    <property type="entry name" value="HATPase_dom"/>
</dbReference>
<keyword evidence="4" id="KW-1003">Cell membrane</keyword>
<reference evidence="17" key="2">
    <citation type="submission" date="2021-04" db="EMBL/GenBank/DDBJ databases">
        <authorList>
            <person name="Zhang T."/>
            <person name="Zhang Y."/>
            <person name="Lu D."/>
            <person name="Zuo D."/>
            <person name="Du Z."/>
        </authorList>
    </citation>
    <scope>NUCLEOTIDE SEQUENCE</scope>
    <source>
        <strain evidence="17">JR1</strain>
    </source>
</reference>
<reference evidence="17" key="1">
    <citation type="journal article" date="2018" name="Int. J. Syst. Evol. Microbiol.">
        <title>Carboxylicivirga sediminis sp. nov., isolated from coastal sediment.</title>
        <authorList>
            <person name="Wang F.Q."/>
            <person name="Ren L.H."/>
            <person name="Zou R.J."/>
            <person name="Sun Y.Z."/>
            <person name="Liu X.J."/>
            <person name="Jiang F."/>
            <person name="Liu L.J."/>
        </authorList>
    </citation>
    <scope>NUCLEOTIDE SEQUENCE</scope>
    <source>
        <strain evidence="17">JR1</strain>
    </source>
</reference>
<keyword evidence="9" id="KW-0418">Kinase</keyword>
<evidence type="ECO:0000256" key="1">
    <source>
        <dbReference type="ARBA" id="ARBA00000085"/>
    </source>
</evidence>
<dbReference type="SUPFAM" id="SSF55874">
    <property type="entry name" value="ATPase domain of HSP90 chaperone/DNA topoisomerase II/histidine kinase"/>
    <property type="match status" value="1"/>
</dbReference>
<dbReference type="InterPro" id="IPR036890">
    <property type="entry name" value="HATPase_C_sf"/>
</dbReference>
<dbReference type="CDD" id="cd00130">
    <property type="entry name" value="PAS"/>
    <property type="match status" value="2"/>
</dbReference>
<evidence type="ECO:0000256" key="6">
    <source>
        <dbReference type="ARBA" id="ARBA00022679"/>
    </source>
</evidence>
<keyword evidence="7" id="KW-0812">Transmembrane</keyword>
<keyword evidence="18" id="KW-1185">Reference proteome</keyword>
<feature type="domain" description="PAS" evidence="16">
    <location>
        <begin position="36"/>
        <end position="105"/>
    </location>
</feature>
<organism evidence="17 18">
    <name type="scientific">Carboxylicivirga sediminis</name>
    <dbReference type="NCBI Taxonomy" id="2006564"/>
    <lineage>
        <taxon>Bacteria</taxon>
        <taxon>Pseudomonadati</taxon>
        <taxon>Bacteroidota</taxon>
        <taxon>Bacteroidia</taxon>
        <taxon>Marinilabiliales</taxon>
        <taxon>Marinilabiliaceae</taxon>
        <taxon>Carboxylicivirga</taxon>
    </lineage>
</organism>
<dbReference type="SMART" id="SM00091">
    <property type="entry name" value="PAS"/>
    <property type="match status" value="2"/>
</dbReference>
<evidence type="ECO:0000256" key="3">
    <source>
        <dbReference type="ARBA" id="ARBA00012438"/>
    </source>
</evidence>
<comment type="catalytic activity">
    <reaction evidence="1">
        <text>ATP + protein L-histidine = ADP + protein N-phospho-L-histidine.</text>
        <dbReference type="EC" id="2.7.13.3"/>
    </reaction>
</comment>
<dbReference type="CDD" id="cd00082">
    <property type="entry name" value="HisKA"/>
    <property type="match status" value="1"/>
</dbReference>
<evidence type="ECO:0000256" key="2">
    <source>
        <dbReference type="ARBA" id="ARBA00004236"/>
    </source>
</evidence>
<dbReference type="InterPro" id="IPR004358">
    <property type="entry name" value="Sig_transdc_His_kin-like_C"/>
</dbReference>
<dbReference type="RefSeq" id="WP_212191625.1">
    <property type="nucleotide sequence ID" value="NZ_JAGTAR010000020.1"/>
</dbReference>
<evidence type="ECO:0000256" key="4">
    <source>
        <dbReference type="ARBA" id="ARBA00022475"/>
    </source>
</evidence>
<dbReference type="FunFam" id="3.30.565.10:FF:000023">
    <property type="entry name" value="PAS domain-containing sensor histidine kinase"/>
    <property type="match status" value="1"/>
</dbReference>
<dbReference type="GO" id="GO:0005524">
    <property type="term" value="F:ATP binding"/>
    <property type="evidence" value="ECO:0007669"/>
    <property type="project" value="UniProtKB-KW"/>
</dbReference>
<evidence type="ECO:0000259" key="16">
    <source>
        <dbReference type="PROSITE" id="PS50112"/>
    </source>
</evidence>
<name>A0A941F573_9BACT</name>
<evidence type="ECO:0000256" key="13">
    <source>
        <dbReference type="ARBA" id="ARBA00023136"/>
    </source>
</evidence>
<dbReference type="PRINTS" id="PR00344">
    <property type="entry name" value="BCTRLSENSOR"/>
</dbReference>
<dbReference type="Pfam" id="PF00512">
    <property type="entry name" value="HisKA"/>
    <property type="match status" value="1"/>
</dbReference>
<keyword evidence="5" id="KW-0597">Phosphoprotein</keyword>
<dbReference type="InterPro" id="IPR003661">
    <property type="entry name" value="HisK_dim/P_dom"/>
</dbReference>
<evidence type="ECO:0000256" key="5">
    <source>
        <dbReference type="ARBA" id="ARBA00022553"/>
    </source>
</evidence>
<keyword evidence="12" id="KW-0902">Two-component regulatory system</keyword>
<keyword evidence="13" id="KW-0472">Membrane</keyword>
<keyword evidence="6" id="KW-0808">Transferase</keyword>
<dbReference type="EMBL" id="JAGTAR010000020">
    <property type="protein sequence ID" value="MBR8536597.1"/>
    <property type="molecule type" value="Genomic_DNA"/>
</dbReference>
<dbReference type="SMART" id="SM00387">
    <property type="entry name" value="HATPase_c"/>
    <property type="match status" value="1"/>
</dbReference>
<keyword evidence="8" id="KW-0547">Nucleotide-binding</keyword>
<dbReference type="Pfam" id="PF13426">
    <property type="entry name" value="PAS_9"/>
    <property type="match status" value="2"/>
</dbReference>
<keyword evidence="14" id="KW-0175">Coiled coil</keyword>